<dbReference type="EMBL" id="NIQC01000006">
    <property type="protein sequence ID" value="OWZ84266.1"/>
    <property type="molecule type" value="Genomic_DNA"/>
</dbReference>
<dbReference type="GO" id="GO:0005886">
    <property type="term" value="C:plasma membrane"/>
    <property type="evidence" value="ECO:0007669"/>
    <property type="project" value="UniProtKB-SubCell"/>
</dbReference>
<dbReference type="InterPro" id="IPR000374">
    <property type="entry name" value="PC_trans"/>
</dbReference>
<keyword evidence="14" id="KW-0443">Lipid metabolism</keyword>
<evidence type="ECO:0000256" key="19">
    <source>
        <dbReference type="SAM" id="Phobius"/>
    </source>
</evidence>
<evidence type="ECO:0000256" key="6">
    <source>
        <dbReference type="ARBA" id="ARBA00012487"/>
    </source>
</evidence>
<gene>
    <name evidence="20" type="ORF">CDO51_04200</name>
</gene>
<evidence type="ECO:0000313" key="20">
    <source>
        <dbReference type="EMBL" id="OWZ84266.1"/>
    </source>
</evidence>
<keyword evidence="11 18" id="KW-0812">Transmembrane</keyword>
<keyword evidence="13 19" id="KW-1133">Transmembrane helix</keyword>
<accession>A0A226BZ43</accession>
<comment type="subcellular location">
    <subcellularLocation>
        <location evidence="2">Cell membrane</location>
        <topology evidence="2">Multi-pass membrane protein</topology>
    </subcellularLocation>
</comment>
<feature type="transmembrane region" description="Helical" evidence="19">
    <location>
        <begin position="171"/>
        <end position="190"/>
    </location>
</feature>
<evidence type="ECO:0000256" key="2">
    <source>
        <dbReference type="ARBA" id="ARBA00004651"/>
    </source>
</evidence>
<organism evidence="20 21">
    <name type="scientific">Natranaerobius trueperi</name>
    <dbReference type="NCBI Taxonomy" id="759412"/>
    <lineage>
        <taxon>Bacteria</taxon>
        <taxon>Bacillati</taxon>
        <taxon>Bacillota</taxon>
        <taxon>Clostridia</taxon>
        <taxon>Natranaerobiales</taxon>
        <taxon>Natranaerobiaceae</taxon>
        <taxon>Natranaerobius</taxon>
    </lineage>
</organism>
<keyword evidence="10 18" id="KW-0808">Transferase</keyword>
<sequence>MLSRIITAVIGIPIGLFLIHYGDLPLLITAMIFGVLGLFEISDISYRIQYPVLKSIAVPGLIFLLVGFHFVNWIAILFIISLIVLSLSIYILFTYPQNNFNTFGGTITAIIYLSWIFGFTLAIRTMDGGFFAIVYLLLIIWGTDSGAYFIGLKFGKNKLVPHISPKKSVEGAFGGILIAAIFSLIFFNLIGVNILTSLIIGVLISVLAQIGDLFESSFKRIAQIKDSGNILPGHGGILDRFDSFFFAVPFYFFILRLINLL</sequence>
<evidence type="ECO:0000256" key="15">
    <source>
        <dbReference type="ARBA" id="ARBA00023136"/>
    </source>
</evidence>
<dbReference type="UniPathway" id="UPA00557">
    <property type="reaction ID" value="UER00614"/>
</dbReference>
<feature type="transmembrane region" description="Helical" evidence="19">
    <location>
        <begin position="241"/>
        <end position="258"/>
    </location>
</feature>
<proteinExistence type="inferred from homology"/>
<keyword evidence="9" id="KW-0444">Lipid biosynthesis</keyword>
<feature type="transmembrane region" description="Helical" evidence="19">
    <location>
        <begin position="74"/>
        <end position="93"/>
    </location>
</feature>
<keyword evidence="15 19" id="KW-0472">Membrane</keyword>
<evidence type="ECO:0000256" key="7">
    <source>
        <dbReference type="ARBA" id="ARBA00019373"/>
    </source>
</evidence>
<evidence type="ECO:0000256" key="9">
    <source>
        <dbReference type="ARBA" id="ARBA00022516"/>
    </source>
</evidence>
<evidence type="ECO:0000313" key="21">
    <source>
        <dbReference type="Proteomes" id="UP000214588"/>
    </source>
</evidence>
<dbReference type="Pfam" id="PF01148">
    <property type="entry name" value="CTP_transf_1"/>
    <property type="match status" value="1"/>
</dbReference>
<evidence type="ECO:0000256" key="17">
    <source>
        <dbReference type="ARBA" id="ARBA00023264"/>
    </source>
</evidence>
<evidence type="ECO:0000256" key="3">
    <source>
        <dbReference type="ARBA" id="ARBA00005119"/>
    </source>
</evidence>
<keyword evidence="16" id="KW-0594">Phospholipid biosynthesis</keyword>
<feature type="transmembrane region" description="Helical" evidence="19">
    <location>
        <begin position="51"/>
        <end position="68"/>
    </location>
</feature>
<comment type="pathway">
    <text evidence="4">Lipid metabolism.</text>
</comment>
<keyword evidence="21" id="KW-1185">Reference proteome</keyword>
<keyword evidence="17" id="KW-1208">Phospholipid metabolism</keyword>
<comment type="pathway">
    <text evidence="3 18">Phospholipid metabolism; CDP-diacylglycerol biosynthesis; CDP-diacylglycerol from sn-glycerol 3-phosphate: step 3/3.</text>
</comment>
<evidence type="ECO:0000256" key="11">
    <source>
        <dbReference type="ARBA" id="ARBA00022692"/>
    </source>
</evidence>
<evidence type="ECO:0000256" key="14">
    <source>
        <dbReference type="ARBA" id="ARBA00023098"/>
    </source>
</evidence>
<comment type="similarity">
    <text evidence="5 18">Belongs to the CDS family.</text>
</comment>
<comment type="caution">
    <text evidence="20">The sequence shown here is derived from an EMBL/GenBank/DDBJ whole genome shotgun (WGS) entry which is preliminary data.</text>
</comment>
<evidence type="ECO:0000256" key="8">
    <source>
        <dbReference type="ARBA" id="ARBA00022475"/>
    </source>
</evidence>
<feature type="transmembrane region" description="Helical" evidence="19">
    <location>
        <begin position="6"/>
        <end position="39"/>
    </location>
</feature>
<feature type="transmembrane region" description="Helical" evidence="19">
    <location>
        <begin position="196"/>
        <end position="214"/>
    </location>
</feature>
<comment type="catalytic activity">
    <reaction evidence="1 18">
        <text>a 1,2-diacyl-sn-glycero-3-phosphate + CTP + H(+) = a CDP-1,2-diacyl-sn-glycerol + diphosphate</text>
        <dbReference type="Rhea" id="RHEA:16229"/>
        <dbReference type="ChEBI" id="CHEBI:15378"/>
        <dbReference type="ChEBI" id="CHEBI:33019"/>
        <dbReference type="ChEBI" id="CHEBI:37563"/>
        <dbReference type="ChEBI" id="CHEBI:58332"/>
        <dbReference type="ChEBI" id="CHEBI:58608"/>
        <dbReference type="EC" id="2.7.7.41"/>
    </reaction>
</comment>
<dbReference type="Proteomes" id="UP000214588">
    <property type="component" value="Unassembled WGS sequence"/>
</dbReference>
<dbReference type="GO" id="GO:0016024">
    <property type="term" value="P:CDP-diacylglycerol biosynthetic process"/>
    <property type="evidence" value="ECO:0007669"/>
    <property type="project" value="UniProtKB-UniPathway"/>
</dbReference>
<evidence type="ECO:0000256" key="1">
    <source>
        <dbReference type="ARBA" id="ARBA00001698"/>
    </source>
</evidence>
<dbReference type="PANTHER" id="PTHR46382:SF1">
    <property type="entry name" value="PHOSPHATIDATE CYTIDYLYLTRANSFERASE"/>
    <property type="match status" value="1"/>
</dbReference>
<evidence type="ECO:0000256" key="5">
    <source>
        <dbReference type="ARBA" id="ARBA00010185"/>
    </source>
</evidence>
<evidence type="ECO:0000256" key="12">
    <source>
        <dbReference type="ARBA" id="ARBA00022695"/>
    </source>
</evidence>
<name>A0A226BZ43_9FIRM</name>
<dbReference type="PROSITE" id="PS01315">
    <property type="entry name" value="CDS"/>
    <property type="match status" value="1"/>
</dbReference>
<evidence type="ECO:0000256" key="4">
    <source>
        <dbReference type="ARBA" id="ARBA00005189"/>
    </source>
</evidence>
<evidence type="ECO:0000256" key="10">
    <source>
        <dbReference type="ARBA" id="ARBA00022679"/>
    </source>
</evidence>
<reference evidence="20 21" key="1">
    <citation type="submission" date="2017-06" db="EMBL/GenBank/DDBJ databases">
        <title>Draft Genome Sequence of Natranaerobius trueperi halophilic, alkalithermophilic bacteria from soda lakes.</title>
        <authorList>
            <person name="Zhao B."/>
        </authorList>
    </citation>
    <scope>NUCLEOTIDE SEQUENCE [LARGE SCALE GENOMIC DNA]</scope>
    <source>
        <strain evidence="20 21">DSM 18760</strain>
    </source>
</reference>
<protein>
    <recommendedName>
        <fullName evidence="7 18">Phosphatidate cytidylyltransferase</fullName>
        <ecNumber evidence="6 18">2.7.7.41</ecNumber>
    </recommendedName>
</protein>
<keyword evidence="12 18" id="KW-0548">Nucleotidyltransferase</keyword>
<dbReference type="RefSeq" id="WP_089023051.1">
    <property type="nucleotide sequence ID" value="NZ_NIQC01000006.1"/>
</dbReference>
<keyword evidence="8" id="KW-1003">Cell membrane</keyword>
<dbReference type="OrthoDB" id="9799199at2"/>
<dbReference type="GO" id="GO:0004605">
    <property type="term" value="F:phosphatidate cytidylyltransferase activity"/>
    <property type="evidence" value="ECO:0007669"/>
    <property type="project" value="UniProtKB-EC"/>
</dbReference>
<evidence type="ECO:0000256" key="16">
    <source>
        <dbReference type="ARBA" id="ARBA00023209"/>
    </source>
</evidence>
<dbReference type="AlphaFoldDB" id="A0A226BZ43"/>
<feature type="transmembrane region" description="Helical" evidence="19">
    <location>
        <begin position="129"/>
        <end position="150"/>
    </location>
</feature>
<dbReference type="EC" id="2.7.7.41" evidence="6 18"/>
<feature type="transmembrane region" description="Helical" evidence="19">
    <location>
        <begin position="100"/>
        <end position="123"/>
    </location>
</feature>
<evidence type="ECO:0000256" key="18">
    <source>
        <dbReference type="RuleBase" id="RU003938"/>
    </source>
</evidence>
<evidence type="ECO:0000256" key="13">
    <source>
        <dbReference type="ARBA" id="ARBA00022989"/>
    </source>
</evidence>
<dbReference type="PANTHER" id="PTHR46382">
    <property type="entry name" value="PHOSPHATIDATE CYTIDYLYLTRANSFERASE"/>
    <property type="match status" value="1"/>
</dbReference>